<dbReference type="EMBL" id="FCNZ02000042">
    <property type="protein sequence ID" value="SAL78522.1"/>
    <property type="molecule type" value="Genomic_DNA"/>
</dbReference>
<proteinExistence type="inferred from homology"/>
<reference evidence="8" key="1">
    <citation type="submission" date="2016-01" db="EMBL/GenBank/DDBJ databases">
        <authorList>
            <person name="Peeters Charlotte."/>
        </authorList>
    </citation>
    <scope>NUCLEOTIDE SEQUENCE</scope>
    <source>
        <strain evidence="8">LMG 22936</strain>
    </source>
</reference>
<dbReference type="STRING" id="326475.AWB66_05861"/>
<comment type="cofactor">
    <cofactor evidence="1">
        <name>FAD</name>
        <dbReference type="ChEBI" id="CHEBI:57692"/>
    </cofactor>
</comment>
<organism evidence="8 9">
    <name type="scientific">Caballeronia telluris</name>
    <dbReference type="NCBI Taxonomy" id="326475"/>
    <lineage>
        <taxon>Bacteria</taxon>
        <taxon>Pseudomonadati</taxon>
        <taxon>Pseudomonadota</taxon>
        <taxon>Betaproteobacteria</taxon>
        <taxon>Burkholderiales</taxon>
        <taxon>Burkholderiaceae</taxon>
        <taxon>Caballeronia</taxon>
    </lineage>
</organism>
<dbReference type="Pfam" id="PF01266">
    <property type="entry name" value="DAO"/>
    <property type="match status" value="1"/>
</dbReference>
<dbReference type="Gene3D" id="3.50.50.60">
    <property type="entry name" value="FAD/NAD(P)-binding domain"/>
    <property type="match status" value="2"/>
</dbReference>
<dbReference type="SUPFAM" id="SSF51905">
    <property type="entry name" value="FAD/NAD(P)-binding domain"/>
    <property type="match status" value="1"/>
</dbReference>
<evidence type="ECO:0000313" key="8">
    <source>
        <dbReference type="EMBL" id="SAL78522.1"/>
    </source>
</evidence>
<comment type="similarity">
    <text evidence="2">Belongs to the GMC oxidoreductase family.</text>
</comment>
<keyword evidence="3" id="KW-0285">Flavoprotein</keyword>
<dbReference type="InterPro" id="IPR006076">
    <property type="entry name" value="FAD-dep_OxRdtase"/>
</dbReference>
<sequence length="472" mass="50931">MIYDALDESVALDRSVDVAIVGSGPAGITLARALGAHLDVLLIEAGGHHASAATDDSLSGAVSGLHYRLDETRARRFGGSTALWAGYCALFDPIDFDARPWVAHSGWPFAASEVMEHYAAAAKLLHVDDALFDASAFGETGAPFLSYDEAADSCVSLWRFGEPKADFGTENRQFLERARSIDVLTNACVTEIIVTDDGKAVSRLHVRTLAGRCASVRARCFLLAAGGIETPRLMLASRNQCVDGIGNAYGHVGRWFMEHPHVSIDGIEMAANPELAKWTGIAQHADGRHFTCCAGLRPDAQARLGVLNFRAHFYRSPAMTADAPPRVGLFFEQAPSAASRLTLLHETDALGLPRVRLNWNVCETDRRSHCLIGEMLAKHLLDNGTAIRTGPRGLSGEILYSNHQLGTTRMSVLARDGVVDENCRVHGIDNLYIAGGSVFPTVSWANPTMTVLALTLRLAQRLGRELAPHMAA</sequence>
<comment type="caution">
    <text evidence="8">The sequence shown here is derived from an EMBL/GenBank/DDBJ whole genome shotgun (WGS) entry which is preliminary data.</text>
</comment>
<feature type="domain" description="FAD dependent oxidoreductase" evidence="6">
    <location>
        <begin position="17"/>
        <end position="226"/>
    </location>
</feature>
<keyword evidence="4" id="KW-0274">FAD</keyword>
<feature type="domain" description="Glucose-methanol-choline oxidoreductase C-terminal" evidence="7">
    <location>
        <begin position="335"/>
        <end position="454"/>
    </location>
</feature>
<dbReference type="AlphaFoldDB" id="A0A158KBK3"/>
<evidence type="ECO:0000256" key="4">
    <source>
        <dbReference type="ARBA" id="ARBA00022827"/>
    </source>
</evidence>
<protein>
    <submittedName>
        <fullName evidence="8">Choline dehydrogenase</fullName>
    </submittedName>
</protein>
<dbReference type="GO" id="GO:0016614">
    <property type="term" value="F:oxidoreductase activity, acting on CH-OH group of donors"/>
    <property type="evidence" value="ECO:0007669"/>
    <property type="project" value="InterPro"/>
</dbReference>
<dbReference type="InterPro" id="IPR036188">
    <property type="entry name" value="FAD/NAD-bd_sf"/>
</dbReference>
<dbReference type="RefSeq" id="WP_087633565.1">
    <property type="nucleotide sequence ID" value="NZ_FCNZ02000042.1"/>
</dbReference>
<dbReference type="PANTHER" id="PTHR42784:SF1">
    <property type="entry name" value="PYRANOSE 2-OXIDASE"/>
    <property type="match status" value="1"/>
</dbReference>
<dbReference type="InterPro" id="IPR051473">
    <property type="entry name" value="P2Ox-like"/>
</dbReference>
<evidence type="ECO:0000313" key="9">
    <source>
        <dbReference type="Proteomes" id="UP000054717"/>
    </source>
</evidence>
<dbReference type="Pfam" id="PF05199">
    <property type="entry name" value="GMC_oxred_C"/>
    <property type="match status" value="1"/>
</dbReference>
<evidence type="ECO:0000256" key="5">
    <source>
        <dbReference type="ARBA" id="ARBA00023002"/>
    </source>
</evidence>
<gene>
    <name evidence="8" type="ORF">AWB66_05861</name>
</gene>
<dbReference type="Proteomes" id="UP000054717">
    <property type="component" value="Unassembled WGS sequence"/>
</dbReference>
<dbReference type="InterPro" id="IPR007867">
    <property type="entry name" value="GMC_OxRtase_C"/>
</dbReference>
<accession>A0A158KBK3</accession>
<evidence type="ECO:0000256" key="2">
    <source>
        <dbReference type="ARBA" id="ARBA00010790"/>
    </source>
</evidence>
<evidence type="ECO:0000259" key="6">
    <source>
        <dbReference type="Pfam" id="PF01266"/>
    </source>
</evidence>
<evidence type="ECO:0000256" key="3">
    <source>
        <dbReference type="ARBA" id="ARBA00022630"/>
    </source>
</evidence>
<keyword evidence="9" id="KW-1185">Reference proteome</keyword>
<evidence type="ECO:0000259" key="7">
    <source>
        <dbReference type="Pfam" id="PF05199"/>
    </source>
</evidence>
<name>A0A158KBK3_9BURK</name>
<evidence type="ECO:0000256" key="1">
    <source>
        <dbReference type="ARBA" id="ARBA00001974"/>
    </source>
</evidence>
<keyword evidence="5" id="KW-0560">Oxidoreductase</keyword>
<dbReference type="PANTHER" id="PTHR42784">
    <property type="entry name" value="PYRANOSE 2-OXIDASE"/>
    <property type="match status" value="1"/>
</dbReference>